<keyword evidence="2" id="KW-1185">Reference proteome</keyword>
<gene>
    <name evidence="1" type="ORF">CEXT_384611</name>
</gene>
<dbReference type="EMBL" id="BPLR01002349">
    <property type="protein sequence ID" value="GIX72781.1"/>
    <property type="molecule type" value="Genomic_DNA"/>
</dbReference>
<name>A0AAV4MK50_CAEEX</name>
<protein>
    <submittedName>
        <fullName evidence="1">Uncharacterized protein</fullName>
    </submittedName>
</protein>
<evidence type="ECO:0000313" key="2">
    <source>
        <dbReference type="Proteomes" id="UP001054945"/>
    </source>
</evidence>
<reference evidence="1 2" key="1">
    <citation type="submission" date="2021-06" db="EMBL/GenBank/DDBJ databases">
        <title>Caerostris extrusa draft genome.</title>
        <authorList>
            <person name="Kono N."/>
            <person name="Arakawa K."/>
        </authorList>
    </citation>
    <scope>NUCLEOTIDE SEQUENCE [LARGE SCALE GENOMIC DNA]</scope>
</reference>
<comment type="caution">
    <text evidence="1">The sequence shown here is derived from an EMBL/GenBank/DDBJ whole genome shotgun (WGS) entry which is preliminary data.</text>
</comment>
<proteinExistence type="predicted"/>
<organism evidence="1 2">
    <name type="scientific">Caerostris extrusa</name>
    <name type="common">Bark spider</name>
    <name type="synonym">Caerostris bankana</name>
    <dbReference type="NCBI Taxonomy" id="172846"/>
    <lineage>
        <taxon>Eukaryota</taxon>
        <taxon>Metazoa</taxon>
        <taxon>Ecdysozoa</taxon>
        <taxon>Arthropoda</taxon>
        <taxon>Chelicerata</taxon>
        <taxon>Arachnida</taxon>
        <taxon>Araneae</taxon>
        <taxon>Araneomorphae</taxon>
        <taxon>Entelegynae</taxon>
        <taxon>Araneoidea</taxon>
        <taxon>Araneidae</taxon>
        <taxon>Caerostris</taxon>
    </lineage>
</organism>
<dbReference type="Proteomes" id="UP001054945">
    <property type="component" value="Unassembled WGS sequence"/>
</dbReference>
<sequence>MMVFPLALILMSGIGRFSRNHWFGLVSYVGAGRSCFVLINLLQGQEMFNYADAQCFSQISYIFLRITEGFDSPFSIQTFQESSGASFNKYSTVSQIK</sequence>
<dbReference type="AlphaFoldDB" id="A0AAV4MK50"/>
<accession>A0AAV4MK50</accession>
<evidence type="ECO:0000313" key="1">
    <source>
        <dbReference type="EMBL" id="GIX72781.1"/>
    </source>
</evidence>